<feature type="transmembrane region" description="Helical" evidence="7">
    <location>
        <begin position="258"/>
        <end position="280"/>
    </location>
</feature>
<feature type="transmembrane region" description="Helical" evidence="7">
    <location>
        <begin position="376"/>
        <end position="395"/>
    </location>
</feature>
<evidence type="ECO:0000313" key="9">
    <source>
        <dbReference type="EMBL" id="GAA1526094.1"/>
    </source>
</evidence>
<accession>A0ABP4LMR0</accession>
<keyword evidence="6 7" id="KW-0472">Membrane</keyword>
<dbReference type="Gene3D" id="1.20.1250.20">
    <property type="entry name" value="MFS general substrate transporter like domains"/>
    <property type="match status" value="1"/>
</dbReference>
<evidence type="ECO:0000313" key="10">
    <source>
        <dbReference type="Proteomes" id="UP001500363"/>
    </source>
</evidence>
<evidence type="ECO:0000256" key="1">
    <source>
        <dbReference type="ARBA" id="ARBA00004429"/>
    </source>
</evidence>
<name>A0ABP4LMR0_9ACTN</name>
<dbReference type="CDD" id="cd06173">
    <property type="entry name" value="MFS_MefA_like"/>
    <property type="match status" value="1"/>
</dbReference>
<dbReference type="EMBL" id="BAAANC010000002">
    <property type="protein sequence ID" value="GAA1526094.1"/>
    <property type="molecule type" value="Genomic_DNA"/>
</dbReference>
<feature type="transmembrane region" description="Helical" evidence="7">
    <location>
        <begin position="50"/>
        <end position="70"/>
    </location>
</feature>
<feature type="transmembrane region" description="Helical" evidence="7">
    <location>
        <begin position="174"/>
        <end position="194"/>
    </location>
</feature>
<keyword evidence="2" id="KW-0813">Transport</keyword>
<feature type="transmembrane region" description="Helical" evidence="7">
    <location>
        <begin position="109"/>
        <end position="128"/>
    </location>
</feature>
<evidence type="ECO:0000256" key="5">
    <source>
        <dbReference type="ARBA" id="ARBA00022989"/>
    </source>
</evidence>
<evidence type="ECO:0000256" key="3">
    <source>
        <dbReference type="ARBA" id="ARBA00022475"/>
    </source>
</evidence>
<organism evidence="9 10">
    <name type="scientific">Kribbella lupini</name>
    <dbReference type="NCBI Taxonomy" id="291602"/>
    <lineage>
        <taxon>Bacteria</taxon>
        <taxon>Bacillati</taxon>
        <taxon>Actinomycetota</taxon>
        <taxon>Actinomycetes</taxon>
        <taxon>Propionibacteriales</taxon>
        <taxon>Kribbellaceae</taxon>
        <taxon>Kribbella</taxon>
    </lineage>
</organism>
<feature type="transmembrane region" description="Helical" evidence="7">
    <location>
        <begin position="148"/>
        <end position="168"/>
    </location>
</feature>
<dbReference type="PANTHER" id="PTHR23513:SF9">
    <property type="entry name" value="ENTEROBACTIN EXPORTER ENTS"/>
    <property type="match status" value="1"/>
</dbReference>
<gene>
    <name evidence="9" type="ORF">GCM10009741_29600</name>
</gene>
<feature type="transmembrane region" description="Helical" evidence="7">
    <location>
        <begin position="215"/>
        <end position="238"/>
    </location>
</feature>
<evidence type="ECO:0000256" key="6">
    <source>
        <dbReference type="ARBA" id="ARBA00023136"/>
    </source>
</evidence>
<feature type="transmembrane region" description="Helical" evidence="7">
    <location>
        <begin position="82"/>
        <end position="103"/>
    </location>
</feature>
<protein>
    <submittedName>
        <fullName evidence="9">MFS transporter</fullName>
    </submittedName>
</protein>
<keyword evidence="3" id="KW-1003">Cell membrane</keyword>
<evidence type="ECO:0000256" key="2">
    <source>
        <dbReference type="ARBA" id="ARBA00022448"/>
    </source>
</evidence>
<dbReference type="PANTHER" id="PTHR23513">
    <property type="entry name" value="INTEGRAL MEMBRANE EFFLUX PROTEIN-RELATED"/>
    <property type="match status" value="1"/>
</dbReference>
<dbReference type="SUPFAM" id="SSF103473">
    <property type="entry name" value="MFS general substrate transporter"/>
    <property type="match status" value="1"/>
</dbReference>
<dbReference type="InterPro" id="IPR020846">
    <property type="entry name" value="MFS_dom"/>
</dbReference>
<dbReference type="PROSITE" id="PS50850">
    <property type="entry name" value="MFS"/>
    <property type="match status" value="1"/>
</dbReference>
<dbReference type="InterPro" id="IPR010290">
    <property type="entry name" value="TM_effector"/>
</dbReference>
<keyword evidence="5 7" id="KW-1133">Transmembrane helix</keyword>
<keyword evidence="10" id="KW-1185">Reference proteome</keyword>
<proteinExistence type="predicted"/>
<evidence type="ECO:0000256" key="4">
    <source>
        <dbReference type="ARBA" id="ARBA00022692"/>
    </source>
</evidence>
<evidence type="ECO:0000256" key="7">
    <source>
        <dbReference type="SAM" id="Phobius"/>
    </source>
</evidence>
<dbReference type="InterPro" id="IPR036259">
    <property type="entry name" value="MFS_trans_sf"/>
</dbReference>
<keyword evidence="4 7" id="KW-0812">Transmembrane</keyword>
<evidence type="ECO:0000259" key="8">
    <source>
        <dbReference type="PROSITE" id="PS50850"/>
    </source>
</evidence>
<feature type="transmembrane region" description="Helical" evidence="7">
    <location>
        <begin position="287"/>
        <end position="304"/>
    </location>
</feature>
<dbReference type="Pfam" id="PF05977">
    <property type="entry name" value="MFS_3"/>
    <property type="match status" value="1"/>
</dbReference>
<reference evidence="10" key="1">
    <citation type="journal article" date="2019" name="Int. J. Syst. Evol. Microbiol.">
        <title>The Global Catalogue of Microorganisms (GCM) 10K type strain sequencing project: providing services to taxonomists for standard genome sequencing and annotation.</title>
        <authorList>
            <consortium name="The Broad Institute Genomics Platform"/>
            <consortium name="The Broad Institute Genome Sequencing Center for Infectious Disease"/>
            <person name="Wu L."/>
            <person name="Ma J."/>
        </authorList>
    </citation>
    <scope>NUCLEOTIDE SEQUENCE [LARGE SCALE GENOMIC DNA]</scope>
    <source>
        <strain evidence="10">JCM 14303</strain>
    </source>
</reference>
<dbReference type="Proteomes" id="UP001500363">
    <property type="component" value="Unassembled WGS sequence"/>
</dbReference>
<comment type="caution">
    <text evidence="9">The sequence shown here is derived from an EMBL/GenBank/DDBJ whole genome shotgun (WGS) entry which is preliminary data.</text>
</comment>
<sequence>MPRLLTDVRPLKESPEFRRLWIGSTVSQLGQQMTAVTVSIQVYALTESTFAVGLVGLFALVPLIVFGLYGGAMADAIDRRTLALVSSAGLWLLSMVLVVQSVLDWEQVWVLYAVVAVQSACFAVNNPARSAIIPRLIRPELLPAANTLSQAAFNLGFTAGPLLGASVIAWHGFAAAYLVDVITFTAALYALFRLPPVPPTGEVRRAGIRSVLEGFTFLRAAPALLATFLADILAMVFAQPRALFPAVAGAFFGGGVKTVGLLQAAPAIGALLGVLFSGWVSRVRRQGIAIVVAITAYAAAVGLFGFARTIWLGVALLAMSGMADMVSSAYRNTVLQSAAPDAMRGRLQGVFIVVVAGGPRLGDFVAGTTADLTTPTIALAGGACACIVGLLILLARNRPFREYDAEVRALR</sequence>
<dbReference type="RefSeq" id="WP_344174384.1">
    <property type="nucleotide sequence ID" value="NZ_BAAANC010000002.1"/>
</dbReference>
<comment type="subcellular location">
    <subcellularLocation>
        <location evidence="1">Cell inner membrane</location>
        <topology evidence="1">Multi-pass membrane protein</topology>
    </subcellularLocation>
</comment>
<feature type="domain" description="Major facilitator superfamily (MFS) profile" evidence="8">
    <location>
        <begin position="219"/>
        <end position="411"/>
    </location>
</feature>